<proteinExistence type="predicted"/>
<keyword evidence="2" id="KW-1185">Reference proteome</keyword>
<dbReference type="Proteomes" id="UP001392437">
    <property type="component" value="Unassembled WGS sequence"/>
</dbReference>
<evidence type="ECO:0000313" key="1">
    <source>
        <dbReference type="EMBL" id="KAK8129569.1"/>
    </source>
</evidence>
<sequence length="144" mass="16134">MGNAESLDEQLVSYKEAVDYGQTMMRCGTCSRRPEYLMFFTFLSDRLLQLAETVTERITTQQGSSSEAHLPVAFGGLEIDSGPEWVLLVSMMVVLQLGALQQLIGQLKASTLEARAEVVHAKAAKTEKKLEELIERITSKFKRY</sequence>
<gene>
    <name evidence="1" type="ORF">PG999_001949</name>
</gene>
<dbReference type="AlphaFoldDB" id="A0AAW0R6T5"/>
<protein>
    <submittedName>
        <fullName evidence="1">Uncharacterized protein</fullName>
    </submittedName>
</protein>
<reference evidence="1 2" key="1">
    <citation type="submission" date="2023-01" db="EMBL/GenBank/DDBJ databases">
        <title>Analysis of 21 Apiospora genomes using comparative genomics revels a genus with tremendous synthesis potential of carbohydrate active enzymes and secondary metabolites.</title>
        <authorList>
            <person name="Sorensen T."/>
        </authorList>
    </citation>
    <scope>NUCLEOTIDE SEQUENCE [LARGE SCALE GENOMIC DNA]</scope>
    <source>
        <strain evidence="1 2">CBS 117206</strain>
    </source>
</reference>
<dbReference type="EMBL" id="JAQQWP010000002">
    <property type="protein sequence ID" value="KAK8129569.1"/>
    <property type="molecule type" value="Genomic_DNA"/>
</dbReference>
<organism evidence="1 2">
    <name type="scientific">Apiospora kogelbergensis</name>
    <dbReference type="NCBI Taxonomy" id="1337665"/>
    <lineage>
        <taxon>Eukaryota</taxon>
        <taxon>Fungi</taxon>
        <taxon>Dikarya</taxon>
        <taxon>Ascomycota</taxon>
        <taxon>Pezizomycotina</taxon>
        <taxon>Sordariomycetes</taxon>
        <taxon>Xylariomycetidae</taxon>
        <taxon>Amphisphaeriales</taxon>
        <taxon>Apiosporaceae</taxon>
        <taxon>Apiospora</taxon>
    </lineage>
</organism>
<accession>A0AAW0R6T5</accession>
<evidence type="ECO:0000313" key="2">
    <source>
        <dbReference type="Proteomes" id="UP001392437"/>
    </source>
</evidence>
<name>A0AAW0R6T5_9PEZI</name>
<comment type="caution">
    <text evidence="1">The sequence shown here is derived from an EMBL/GenBank/DDBJ whole genome shotgun (WGS) entry which is preliminary data.</text>
</comment>